<proteinExistence type="predicted"/>
<feature type="domain" description="FHA" evidence="1">
    <location>
        <begin position="160"/>
        <end position="215"/>
    </location>
</feature>
<dbReference type="SUPFAM" id="SSF49879">
    <property type="entry name" value="SMAD/FHA domain"/>
    <property type="match status" value="2"/>
</dbReference>
<dbReference type="RefSeq" id="WP_258847398.1">
    <property type="nucleotide sequence ID" value="NZ_JANUGX010000029.1"/>
</dbReference>
<reference evidence="2 3" key="1">
    <citation type="submission" date="2022-08" db="EMBL/GenBank/DDBJ databases">
        <title>Reclassification of Massilia species as members of the genera Telluria, Duganella, Pseudoduganella, Mokoshia gen. nov. and Zemynaea gen. nov. using orthogonal and non-orthogonal genome-based approaches.</title>
        <authorList>
            <person name="Bowman J.P."/>
        </authorList>
    </citation>
    <scope>NUCLEOTIDE SEQUENCE [LARGE SCALE GENOMIC DNA]</scope>
    <source>
        <strain evidence="2 3">LMG 28164</strain>
    </source>
</reference>
<dbReference type="Proteomes" id="UP001205560">
    <property type="component" value="Unassembled WGS sequence"/>
</dbReference>
<dbReference type="InterPro" id="IPR050923">
    <property type="entry name" value="Cell_Proc_Reg/RNA_Proc"/>
</dbReference>
<dbReference type="InterPro" id="IPR000253">
    <property type="entry name" value="FHA_dom"/>
</dbReference>
<keyword evidence="3" id="KW-1185">Reference proteome</keyword>
<dbReference type="EMBL" id="JANUGX010000029">
    <property type="protein sequence ID" value="MCS0591629.1"/>
    <property type="molecule type" value="Genomic_DNA"/>
</dbReference>
<dbReference type="PROSITE" id="PS50006">
    <property type="entry name" value="FHA_DOMAIN"/>
    <property type="match status" value="2"/>
</dbReference>
<evidence type="ECO:0000313" key="2">
    <source>
        <dbReference type="EMBL" id="MCS0591629.1"/>
    </source>
</evidence>
<dbReference type="Gene3D" id="2.60.200.20">
    <property type="match status" value="2"/>
</dbReference>
<comment type="caution">
    <text evidence="2">The sequence shown here is derived from an EMBL/GenBank/DDBJ whole genome shotgun (WGS) entry which is preliminary data.</text>
</comment>
<accession>A0ABT2ABS1</accession>
<dbReference type="Pfam" id="PF00498">
    <property type="entry name" value="FHA"/>
    <property type="match status" value="2"/>
</dbReference>
<protein>
    <submittedName>
        <fullName evidence="2">FHA domain-containing protein</fullName>
    </submittedName>
</protein>
<name>A0ABT2ABS1_9BURK</name>
<dbReference type="InterPro" id="IPR008984">
    <property type="entry name" value="SMAD_FHA_dom_sf"/>
</dbReference>
<sequence>MMGTEEALAGNSQAAMAAAASQRVAIVLEPLTHPELGPVAIDDSLFAIGRTEQPFAGYPPDIVGDLSRRHARIFTENGGAWLADLDSKNGTTVNGKPVRDSIVRLRDGDEIDFAHVLAYRVRLQAAAAPATPPARLSGLSLTPERPELGLETIVVTSFPFLISKVDDTFARYRDKEPHQVGYLSRRHAHIFLKGGQPWIEDLGSTNGTFIGAVRLDEHAHALEDGDVLAFGGHHFVYRVGLQWEQPPAQAAADPTVTRIAHGASAASTGAGAPPAPAGEADHTTFVASAGSFLDIFCVDRAAAQEDEVNPAQAPAAAEEAGKRPRGKFTMMAAGLLEALGAAGDAEQAKLRRWLMLASALVLGAVLVLHQAGAPQRHLQELLDRGDAATASTLAAEQLARDPDNAELRALGTEALLKARLPAWMAQLQAGRFAPAAQLLADMRRLSRNNADAAPLVAEIAWIGEVEQFIAARGGAEAPVRNPADLARIRRILGQWQDEQQAHQRAAATIAAWVPAFRDTWARLASDLRKLALTGGSNGNE</sequence>
<organism evidence="2 3">
    <name type="scientific">Massilia norwichensis</name>
    <dbReference type="NCBI Taxonomy" id="1442366"/>
    <lineage>
        <taxon>Bacteria</taxon>
        <taxon>Pseudomonadati</taxon>
        <taxon>Pseudomonadota</taxon>
        <taxon>Betaproteobacteria</taxon>
        <taxon>Burkholderiales</taxon>
        <taxon>Oxalobacteraceae</taxon>
        <taxon>Telluria group</taxon>
        <taxon>Massilia</taxon>
    </lineage>
</organism>
<dbReference type="CDD" id="cd00060">
    <property type="entry name" value="FHA"/>
    <property type="match status" value="2"/>
</dbReference>
<gene>
    <name evidence="2" type="ORF">NX782_20770</name>
</gene>
<dbReference type="SMART" id="SM00240">
    <property type="entry name" value="FHA"/>
    <property type="match status" value="2"/>
</dbReference>
<evidence type="ECO:0000259" key="1">
    <source>
        <dbReference type="PROSITE" id="PS50006"/>
    </source>
</evidence>
<feature type="domain" description="FHA" evidence="1">
    <location>
        <begin position="46"/>
        <end position="98"/>
    </location>
</feature>
<dbReference type="PANTHER" id="PTHR23308">
    <property type="entry name" value="NUCLEAR INHIBITOR OF PROTEIN PHOSPHATASE-1"/>
    <property type="match status" value="1"/>
</dbReference>
<evidence type="ECO:0000313" key="3">
    <source>
        <dbReference type="Proteomes" id="UP001205560"/>
    </source>
</evidence>